<sequence length="99" mass="11588">LQLCSICICLTCAQQLDVGVIKLLNRLKLSILQSVHTFKRVYYTNPTDHQCWIHFHFGLRVWQCVPGCTTVNCSAYWRSVGNDIIFDFYVSLTRRDRVF</sequence>
<evidence type="ECO:0000313" key="1">
    <source>
        <dbReference type="WBParaSite" id="HPLM_0001562001-mRNA-1"/>
    </source>
</evidence>
<proteinExistence type="predicted"/>
<accession>A0A0N4WV99</accession>
<reference evidence="1" key="1">
    <citation type="submission" date="2017-02" db="UniProtKB">
        <authorList>
            <consortium name="WormBaseParasite"/>
        </authorList>
    </citation>
    <scope>IDENTIFICATION</scope>
</reference>
<name>A0A0N4WV99_HAEPC</name>
<dbReference type="AlphaFoldDB" id="A0A0N4WV99"/>
<dbReference type="WBParaSite" id="HPLM_0001562001-mRNA-1">
    <property type="protein sequence ID" value="HPLM_0001562001-mRNA-1"/>
    <property type="gene ID" value="HPLM_0001562001"/>
</dbReference>
<organism evidence="1">
    <name type="scientific">Haemonchus placei</name>
    <name type="common">Barber's pole worm</name>
    <dbReference type="NCBI Taxonomy" id="6290"/>
    <lineage>
        <taxon>Eukaryota</taxon>
        <taxon>Metazoa</taxon>
        <taxon>Ecdysozoa</taxon>
        <taxon>Nematoda</taxon>
        <taxon>Chromadorea</taxon>
        <taxon>Rhabditida</taxon>
        <taxon>Rhabditina</taxon>
        <taxon>Rhabditomorpha</taxon>
        <taxon>Strongyloidea</taxon>
        <taxon>Trichostrongylidae</taxon>
        <taxon>Haemonchus</taxon>
    </lineage>
</organism>
<protein>
    <submittedName>
        <fullName evidence="1">Secreted protein</fullName>
    </submittedName>
</protein>